<gene>
    <name evidence="1" type="ORF">GNACHGJL_00021</name>
</gene>
<sequence>MSTHPKHESCGVTENIWLPYMYEGRSRGLKPHPYCIHCGMVKNISPDRAKPVGYYTNRLARMSITKVQLRLIVKELECICFDDPYSLTRSDQEKVFNQVVQKYC</sequence>
<evidence type="ECO:0000313" key="1">
    <source>
        <dbReference type="EMBL" id="QNO54639.1"/>
    </source>
</evidence>
<proteinExistence type="predicted"/>
<organism evidence="1">
    <name type="scientific">Candidatus Methanophaga sp. ANME-1 ERB7</name>
    <dbReference type="NCBI Taxonomy" id="2759913"/>
    <lineage>
        <taxon>Archaea</taxon>
        <taxon>Methanobacteriati</taxon>
        <taxon>Methanobacteriota</taxon>
        <taxon>Stenosarchaea group</taxon>
        <taxon>Methanomicrobia</taxon>
        <taxon>Candidatus Methanophagales</taxon>
        <taxon>Candidatus Methanophagaceae</taxon>
        <taxon>Candidatus Methanophaga</taxon>
    </lineage>
</organism>
<name>A0A7G9Z305_9EURY</name>
<accession>A0A7G9Z305</accession>
<dbReference type="AlphaFoldDB" id="A0A7G9Z305"/>
<protein>
    <submittedName>
        <fullName evidence="1">Uncharacterized protein</fullName>
    </submittedName>
</protein>
<dbReference type="EMBL" id="MT631588">
    <property type="protein sequence ID" value="QNO54639.1"/>
    <property type="molecule type" value="Genomic_DNA"/>
</dbReference>
<reference evidence="1" key="1">
    <citation type="submission" date="2020-06" db="EMBL/GenBank/DDBJ databases">
        <title>Unique genomic features of the anaerobic methanotrophic archaea.</title>
        <authorList>
            <person name="Chadwick G.L."/>
            <person name="Skennerton C.T."/>
            <person name="Laso-Perez R."/>
            <person name="Leu A.O."/>
            <person name="Speth D.R."/>
            <person name="Yu H."/>
            <person name="Morgan-Lang C."/>
            <person name="Hatzenpichler R."/>
            <person name="Goudeau D."/>
            <person name="Malmstrom R."/>
            <person name="Brazelton W.J."/>
            <person name="Woyke T."/>
            <person name="Hallam S.J."/>
            <person name="Tyson G.W."/>
            <person name="Wegener G."/>
            <person name="Boetius A."/>
            <person name="Orphan V."/>
        </authorList>
    </citation>
    <scope>NUCLEOTIDE SEQUENCE</scope>
</reference>